<protein>
    <submittedName>
        <fullName evidence="1">Uncharacterized protein</fullName>
    </submittedName>
</protein>
<evidence type="ECO:0000313" key="2">
    <source>
        <dbReference type="Proteomes" id="UP000580250"/>
    </source>
</evidence>
<proteinExistence type="predicted"/>
<name>A0A6V7VX94_MELEN</name>
<accession>A0A6V7VX94</accession>
<evidence type="ECO:0000313" key="1">
    <source>
        <dbReference type="EMBL" id="CAD2178841.1"/>
    </source>
</evidence>
<dbReference type="AlphaFoldDB" id="A0A6V7VX94"/>
<comment type="caution">
    <text evidence="1">The sequence shown here is derived from an EMBL/GenBank/DDBJ whole genome shotgun (WGS) entry which is preliminary data.</text>
</comment>
<dbReference type="Proteomes" id="UP000580250">
    <property type="component" value="Unassembled WGS sequence"/>
</dbReference>
<dbReference type="EMBL" id="CAJEWN010000329">
    <property type="protein sequence ID" value="CAD2178841.1"/>
    <property type="molecule type" value="Genomic_DNA"/>
</dbReference>
<reference evidence="1 2" key="1">
    <citation type="submission" date="2020-08" db="EMBL/GenBank/DDBJ databases">
        <authorList>
            <person name="Koutsovoulos G."/>
            <person name="Danchin GJ E."/>
        </authorList>
    </citation>
    <scope>NUCLEOTIDE SEQUENCE [LARGE SCALE GENOMIC DNA]</scope>
</reference>
<sequence>MDSSNSSGASSSDLFMLSALSVDDFEEAIDEHGQGGNQMIKIELQGVVGRIVVWDQNHSEFIAEDLMEEFIHNGITAFNNQRIQENADIRRPLFYERTVVLYVQVLLASWVVADGTNDEIRVEYTYRPDYEIPQY</sequence>
<organism evidence="1 2">
    <name type="scientific">Meloidogyne enterolobii</name>
    <name type="common">Root-knot nematode worm</name>
    <name type="synonym">Meloidogyne mayaguensis</name>
    <dbReference type="NCBI Taxonomy" id="390850"/>
    <lineage>
        <taxon>Eukaryota</taxon>
        <taxon>Metazoa</taxon>
        <taxon>Ecdysozoa</taxon>
        <taxon>Nematoda</taxon>
        <taxon>Chromadorea</taxon>
        <taxon>Rhabditida</taxon>
        <taxon>Tylenchina</taxon>
        <taxon>Tylenchomorpha</taxon>
        <taxon>Tylenchoidea</taxon>
        <taxon>Meloidogynidae</taxon>
        <taxon>Meloidogyninae</taxon>
        <taxon>Meloidogyne</taxon>
    </lineage>
</organism>
<gene>
    <name evidence="1" type="ORF">MENT_LOCUS30803</name>
</gene>